<evidence type="ECO:0000259" key="2">
    <source>
        <dbReference type="Pfam" id="PF18920"/>
    </source>
</evidence>
<accession>A0A1G2G286</accession>
<keyword evidence="1" id="KW-1133">Transmembrane helix</keyword>
<feature type="transmembrane region" description="Helical" evidence="1">
    <location>
        <begin position="130"/>
        <end position="150"/>
    </location>
</feature>
<dbReference type="EMBL" id="MHNK01000010">
    <property type="protein sequence ID" value="OGZ43961.1"/>
    <property type="molecule type" value="Genomic_DNA"/>
</dbReference>
<comment type="caution">
    <text evidence="3">The sequence shown here is derived from an EMBL/GenBank/DDBJ whole genome shotgun (WGS) entry which is preliminary data.</text>
</comment>
<evidence type="ECO:0000313" key="3">
    <source>
        <dbReference type="EMBL" id="OGZ43961.1"/>
    </source>
</evidence>
<keyword evidence="1" id="KW-0472">Membrane</keyword>
<organism evidence="3 4">
    <name type="scientific">Candidatus Ryanbacteria bacterium RIFCSPHIGHO2_01_FULL_45_22</name>
    <dbReference type="NCBI Taxonomy" id="1802114"/>
    <lineage>
        <taxon>Bacteria</taxon>
        <taxon>Candidatus Ryaniibacteriota</taxon>
    </lineage>
</organism>
<feature type="transmembrane region" description="Helical" evidence="1">
    <location>
        <begin position="97"/>
        <end position="118"/>
    </location>
</feature>
<gene>
    <name evidence="3" type="ORF">A2719_03295</name>
</gene>
<proteinExistence type="predicted"/>
<dbReference type="Proteomes" id="UP000177480">
    <property type="component" value="Unassembled WGS sequence"/>
</dbReference>
<feature type="transmembrane region" description="Helical" evidence="1">
    <location>
        <begin position="57"/>
        <end position="76"/>
    </location>
</feature>
<dbReference type="Pfam" id="PF18920">
    <property type="entry name" value="DUF5671"/>
    <property type="match status" value="1"/>
</dbReference>
<sequence length="325" mass="36608">MVEASHKPSPKDIFLQLLAIVTLYGSVAGVLTLLFQFVNLQIPDPLSYGSAEGARSAIRFGVSSLVIVFPVYLWVMSFLARTYAKEPERKEIRIRKWLTYFTLFVAGLIIMGDLVALVNSFLNGELTTRFLLKILSVFLVASAVFWYYYWDMKDTKPAGMELFGWAVIAIVAGIVGISFFFVGSPKTERLRQFDQQRVNDLQSIQWQIVNYWQQKEKLPATLSDLNDPIGGFQVPMDPDPESGAVYSYVVKGGLTFELCADFSLPSNDGDVNEYAVPYIPVNPSIKFDGRWTHGTGRTCFERTIDPELYPPQKGLEKPVPVPARY</sequence>
<feature type="domain" description="DUF5671" evidence="2">
    <location>
        <begin position="13"/>
        <end position="148"/>
    </location>
</feature>
<dbReference type="AlphaFoldDB" id="A0A1G2G286"/>
<evidence type="ECO:0000256" key="1">
    <source>
        <dbReference type="SAM" id="Phobius"/>
    </source>
</evidence>
<reference evidence="3 4" key="1">
    <citation type="journal article" date="2016" name="Nat. Commun.">
        <title>Thousands of microbial genomes shed light on interconnected biogeochemical processes in an aquifer system.</title>
        <authorList>
            <person name="Anantharaman K."/>
            <person name="Brown C.T."/>
            <person name="Hug L.A."/>
            <person name="Sharon I."/>
            <person name="Castelle C.J."/>
            <person name="Probst A.J."/>
            <person name="Thomas B.C."/>
            <person name="Singh A."/>
            <person name="Wilkins M.J."/>
            <person name="Karaoz U."/>
            <person name="Brodie E.L."/>
            <person name="Williams K.H."/>
            <person name="Hubbard S.S."/>
            <person name="Banfield J.F."/>
        </authorList>
    </citation>
    <scope>NUCLEOTIDE SEQUENCE [LARGE SCALE GENOMIC DNA]</scope>
</reference>
<name>A0A1G2G286_9BACT</name>
<dbReference type="STRING" id="1802114.A2719_03295"/>
<feature type="transmembrane region" description="Helical" evidence="1">
    <location>
        <begin position="162"/>
        <end position="182"/>
    </location>
</feature>
<protein>
    <recommendedName>
        <fullName evidence="2">DUF5671 domain-containing protein</fullName>
    </recommendedName>
</protein>
<feature type="transmembrane region" description="Helical" evidence="1">
    <location>
        <begin position="12"/>
        <end position="37"/>
    </location>
</feature>
<dbReference type="InterPro" id="IPR043728">
    <property type="entry name" value="DUF5671"/>
</dbReference>
<keyword evidence="1" id="KW-0812">Transmembrane</keyword>
<evidence type="ECO:0000313" key="4">
    <source>
        <dbReference type="Proteomes" id="UP000177480"/>
    </source>
</evidence>